<keyword evidence="3" id="KW-1185">Reference proteome</keyword>
<gene>
    <name evidence="2" type="ORF">HH215_08740</name>
</gene>
<dbReference type="InterPro" id="IPR016181">
    <property type="entry name" value="Acyl_CoA_acyltransferase"/>
</dbReference>
<dbReference type="RefSeq" id="WP_169279546.1">
    <property type="nucleotide sequence ID" value="NZ_CP051680.1"/>
</dbReference>
<evidence type="ECO:0000259" key="1">
    <source>
        <dbReference type="PROSITE" id="PS51186"/>
    </source>
</evidence>
<dbReference type="Gene3D" id="3.40.630.30">
    <property type="match status" value="1"/>
</dbReference>
<organism evidence="2 3">
    <name type="scientific">Cohnella herbarum</name>
    <dbReference type="NCBI Taxonomy" id="2728023"/>
    <lineage>
        <taxon>Bacteria</taxon>
        <taxon>Bacillati</taxon>
        <taxon>Bacillota</taxon>
        <taxon>Bacilli</taxon>
        <taxon>Bacillales</taxon>
        <taxon>Paenibacillaceae</taxon>
        <taxon>Cohnella</taxon>
    </lineage>
</organism>
<evidence type="ECO:0000313" key="3">
    <source>
        <dbReference type="Proteomes" id="UP000502248"/>
    </source>
</evidence>
<feature type="domain" description="N-acetyltransferase" evidence="1">
    <location>
        <begin position="3"/>
        <end position="148"/>
    </location>
</feature>
<accession>A0A7Z2VI15</accession>
<dbReference type="SUPFAM" id="SSF55729">
    <property type="entry name" value="Acyl-CoA N-acyltransferases (Nat)"/>
    <property type="match status" value="1"/>
</dbReference>
<dbReference type="Proteomes" id="UP000502248">
    <property type="component" value="Chromosome"/>
</dbReference>
<sequence>MTITFEFLNEKHLQQITEWHKEPETLYRVSIEDTDTWFKSVSSNLDYFVWVAIEDNELVGEVIVELIDYKKAVIAFIVNPKLRKQGYGKKLIRCLLDYRYLKEINEFEAWVDDDNVGSIKCVEAVGFLKATFQIDDDQIKYVYKRRKQD</sequence>
<evidence type="ECO:0000313" key="2">
    <source>
        <dbReference type="EMBL" id="QJD83249.1"/>
    </source>
</evidence>
<dbReference type="AlphaFoldDB" id="A0A7Z2VI15"/>
<keyword evidence="2" id="KW-0808">Transferase</keyword>
<dbReference type="KEGG" id="cheb:HH215_08740"/>
<name>A0A7Z2VI15_9BACL</name>
<dbReference type="GO" id="GO:0016747">
    <property type="term" value="F:acyltransferase activity, transferring groups other than amino-acyl groups"/>
    <property type="evidence" value="ECO:0007669"/>
    <property type="project" value="InterPro"/>
</dbReference>
<dbReference type="CDD" id="cd04301">
    <property type="entry name" value="NAT_SF"/>
    <property type="match status" value="1"/>
</dbReference>
<proteinExistence type="predicted"/>
<dbReference type="PROSITE" id="PS51186">
    <property type="entry name" value="GNAT"/>
    <property type="match status" value="1"/>
</dbReference>
<dbReference type="Pfam" id="PF00583">
    <property type="entry name" value="Acetyltransf_1"/>
    <property type="match status" value="1"/>
</dbReference>
<dbReference type="InterPro" id="IPR000182">
    <property type="entry name" value="GNAT_dom"/>
</dbReference>
<dbReference type="EMBL" id="CP051680">
    <property type="protein sequence ID" value="QJD83249.1"/>
    <property type="molecule type" value="Genomic_DNA"/>
</dbReference>
<reference evidence="2 3" key="1">
    <citation type="submission" date="2020-04" db="EMBL/GenBank/DDBJ databases">
        <title>Genome sequencing of novel species.</title>
        <authorList>
            <person name="Heo J."/>
            <person name="Kim S.-J."/>
            <person name="Kim J.-S."/>
            <person name="Hong S.-B."/>
            <person name="Kwon S.-W."/>
        </authorList>
    </citation>
    <scope>NUCLEOTIDE SEQUENCE [LARGE SCALE GENOMIC DNA]</scope>
    <source>
        <strain evidence="2 3">MFER-1</strain>
    </source>
</reference>
<protein>
    <submittedName>
        <fullName evidence="2">GNAT family N-acetyltransferase</fullName>
    </submittedName>
</protein>